<proteinExistence type="predicted"/>
<reference evidence="3" key="2">
    <citation type="submission" date="2023-06" db="EMBL/GenBank/DDBJ databases">
        <authorList>
            <consortium name="Lawrence Berkeley National Laboratory"/>
            <person name="Haridas S."/>
            <person name="Hensen N."/>
            <person name="Bonometti L."/>
            <person name="Westerberg I."/>
            <person name="Brannstrom I.O."/>
            <person name="Guillou S."/>
            <person name="Cros-Aarteil S."/>
            <person name="Calhoun S."/>
            <person name="Kuo A."/>
            <person name="Mondo S."/>
            <person name="Pangilinan J."/>
            <person name="Riley R."/>
            <person name="LaButti K."/>
            <person name="Andreopoulos B."/>
            <person name="Lipzen A."/>
            <person name="Chen C."/>
            <person name="Yanf M."/>
            <person name="Daum C."/>
            <person name="Ng V."/>
            <person name="Clum A."/>
            <person name="Steindorff A."/>
            <person name="Ohm R."/>
            <person name="Martin F."/>
            <person name="Silar P."/>
            <person name="Natvig D."/>
            <person name="Lalanne C."/>
            <person name="Gautier V."/>
            <person name="Ament-velasquez S.L."/>
            <person name="Kruys A."/>
            <person name="Hutchinson M.I."/>
            <person name="Powell A.J."/>
            <person name="Barry K."/>
            <person name="Miller A.N."/>
            <person name="Grigoriev I.V."/>
            <person name="Debuchy R."/>
            <person name="Gladieux P."/>
            <person name="Thoren M.H."/>
            <person name="Johannesson H."/>
        </authorList>
    </citation>
    <scope>NUCLEOTIDE SEQUENCE</scope>
    <source>
        <strain evidence="3">CBS 232.78</strain>
    </source>
</reference>
<dbReference type="Proteomes" id="UP001285441">
    <property type="component" value="Unassembled WGS sequence"/>
</dbReference>
<feature type="compositionally biased region" description="Polar residues" evidence="1">
    <location>
        <begin position="777"/>
        <end position="796"/>
    </location>
</feature>
<feature type="compositionally biased region" description="Low complexity" evidence="1">
    <location>
        <begin position="42"/>
        <end position="60"/>
    </location>
</feature>
<dbReference type="PANTHER" id="PTHR12436">
    <property type="entry name" value="80 KDA MCM3-ASSOCIATED PROTEIN"/>
    <property type="match status" value="1"/>
</dbReference>
<organism evidence="3 4">
    <name type="scientific">Podospora didyma</name>
    <dbReference type="NCBI Taxonomy" id="330526"/>
    <lineage>
        <taxon>Eukaryota</taxon>
        <taxon>Fungi</taxon>
        <taxon>Dikarya</taxon>
        <taxon>Ascomycota</taxon>
        <taxon>Pezizomycotina</taxon>
        <taxon>Sordariomycetes</taxon>
        <taxon>Sordariomycetidae</taxon>
        <taxon>Sordariales</taxon>
        <taxon>Podosporaceae</taxon>
        <taxon>Podospora</taxon>
    </lineage>
</organism>
<feature type="region of interest" description="Disordered" evidence="1">
    <location>
        <begin position="629"/>
        <end position="960"/>
    </location>
</feature>
<comment type="caution">
    <text evidence="3">The sequence shown here is derived from an EMBL/GenBank/DDBJ whole genome shotgun (WGS) entry which is preliminary data.</text>
</comment>
<feature type="compositionally biased region" description="Polar residues" evidence="1">
    <location>
        <begin position="1205"/>
        <end position="1220"/>
    </location>
</feature>
<feature type="compositionally biased region" description="Polar residues" evidence="1">
    <location>
        <begin position="1349"/>
        <end position="1362"/>
    </location>
</feature>
<evidence type="ECO:0000259" key="2">
    <source>
        <dbReference type="Pfam" id="PF03399"/>
    </source>
</evidence>
<feature type="compositionally biased region" description="Polar residues" evidence="1">
    <location>
        <begin position="710"/>
        <end position="765"/>
    </location>
</feature>
<evidence type="ECO:0000313" key="4">
    <source>
        <dbReference type="Proteomes" id="UP001285441"/>
    </source>
</evidence>
<feature type="compositionally biased region" description="Polar residues" evidence="1">
    <location>
        <begin position="61"/>
        <end position="73"/>
    </location>
</feature>
<reference evidence="3" key="1">
    <citation type="journal article" date="2023" name="Mol. Phylogenet. Evol.">
        <title>Genome-scale phylogeny and comparative genomics of the fungal order Sordariales.</title>
        <authorList>
            <person name="Hensen N."/>
            <person name="Bonometti L."/>
            <person name="Westerberg I."/>
            <person name="Brannstrom I.O."/>
            <person name="Guillou S."/>
            <person name="Cros-Aarteil S."/>
            <person name="Calhoun S."/>
            <person name="Haridas S."/>
            <person name="Kuo A."/>
            <person name="Mondo S."/>
            <person name="Pangilinan J."/>
            <person name="Riley R."/>
            <person name="LaButti K."/>
            <person name="Andreopoulos B."/>
            <person name="Lipzen A."/>
            <person name="Chen C."/>
            <person name="Yan M."/>
            <person name="Daum C."/>
            <person name="Ng V."/>
            <person name="Clum A."/>
            <person name="Steindorff A."/>
            <person name="Ohm R.A."/>
            <person name="Martin F."/>
            <person name="Silar P."/>
            <person name="Natvig D.O."/>
            <person name="Lalanne C."/>
            <person name="Gautier V."/>
            <person name="Ament-Velasquez S.L."/>
            <person name="Kruys A."/>
            <person name="Hutchinson M.I."/>
            <person name="Powell A.J."/>
            <person name="Barry K."/>
            <person name="Miller A.N."/>
            <person name="Grigoriev I.V."/>
            <person name="Debuchy R."/>
            <person name="Gladieux P."/>
            <person name="Hiltunen Thoren M."/>
            <person name="Johannesson H."/>
        </authorList>
    </citation>
    <scope>NUCLEOTIDE SEQUENCE</scope>
    <source>
        <strain evidence="3">CBS 232.78</strain>
    </source>
</reference>
<feature type="compositionally biased region" description="Low complexity" evidence="1">
    <location>
        <begin position="911"/>
        <end position="926"/>
    </location>
</feature>
<accession>A0AAE0KKB7</accession>
<feature type="compositionally biased region" description="Basic and acidic residues" evidence="1">
    <location>
        <begin position="699"/>
        <end position="708"/>
    </location>
</feature>
<dbReference type="Pfam" id="PF03399">
    <property type="entry name" value="SAC3_GANP"/>
    <property type="match status" value="1"/>
</dbReference>
<feature type="compositionally biased region" description="Polar residues" evidence="1">
    <location>
        <begin position="1"/>
        <end position="32"/>
    </location>
</feature>
<evidence type="ECO:0000256" key="1">
    <source>
        <dbReference type="SAM" id="MobiDB-lite"/>
    </source>
</evidence>
<dbReference type="GO" id="GO:0070390">
    <property type="term" value="C:transcription export complex 2"/>
    <property type="evidence" value="ECO:0007669"/>
    <property type="project" value="TreeGrafter"/>
</dbReference>
<feature type="compositionally biased region" description="Polar residues" evidence="1">
    <location>
        <begin position="669"/>
        <end position="686"/>
    </location>
</feature>
<dbReference type="Gene3D" id="1.25.40.990">
    <property type="match status" value="1"/>
</dbReference>
<dbReference type="GO" id="GO:0006406">
    <property type="term" value="P:mRNA export from nucleus"/>
    <property type="evidence" value="ECO:0007669"/>
    <property type="project" value="TreeGrafter"/>
</dbReference>
<evidence type="ECO:0000313" key="3">
    <source>
        <dbReference type="EMBL" id="KAK3377797.1"/>
    </source>
</evidence>
<gene>
    <name evidence="3" type="ORF">B0H63DRAFT_397947</name>
</gene>
<feature type="region of interest" description="Disordered" evidence="1">
    <location>
        <begin position="106"/>
        <end position="162"/>
    </location>
</feature>
<dbReference type="InterPro" id="IPR045107">
    <property type="entry name" value="SAC3/GANP/THP3"/>
</dbReference>
<sequence>MSTSLAPNTNPFGQPQANPLFNAPTSATQNPFGASPNPLGGAAQNPLAAAAPNPIATQNQFKQSSPSIPNSLPTPAANPFRAPQQITANAFLAPAQSVFGKNSSAPKSVFGGAQGQFGGPQPSSTQPNKQDANVAKKSQVDQWPKAKGVSGKIGPTRKPTERTKELSEFAYNYSNRLIEHLWKENIKPPQWPADLGNPNKRGAVENLKAAYKKYRARVYESLRKADLIDDPEKRRRLEDALPFKGTCEDMCPEFEQISRIAEHDVVTQEKEEQPNSRDRWAQPSLMVKKFGRSAAGQEAPLPMDVRSVAALRRTIDYLFNDLLQSDANLPAMHNFLWDRTRGVRRDFTFHSQKSPEEMKELVYCFETITRFHATALHLLSRKGFANEGFEPKQEIEQLGRTILSLIEAYDECREQRVVCENEPEFRAYYVLLNAHDPSIGKRVAQWGKKYWFESEEIQIAMSLIQAMEDVREGKGPIKPRRMTTLANTAFTNYFAIVEDPRVSYTMACIAEVHFTSVRQTILKNLVRANARYRDAPRTITAADLNQMLRFDTDEEAVAFAELHQLEFTTWVPEGKPPVTEPYLLLNNKKKFIPSPRVEQSYSGKVVERKRTSQSLPYVIYNTIYEETSYKSQDQDGESSPDELFVRQTKTPNRSPSLLPTEIKEPQPSPSTTSKDVSNGDASSRTTAVEKPLEMPIETPVERSIEKTAETPGQTQAPKPSVFGSTTSQSPAPGSQTSQTPVFGSAFQSAMGNQTSPISILNQTPAPSIAQASIFKTADTTSPKSGFSSNQTSQPAQPATEIPAASLATPKPSGPASPFSFLNNASTSVPPTAPSDASTKLGPSSSSPSASDGQPTPSGGFPSLFDRAPKPSTGGASILSQVVTPEPPSIVVTPALSYKSVVKEPIQGLRPTTQTETTTKSPFAFPSPAGPPAPIGGSNSLFPQTPLPQPEKPVKQPSREPDLMDKFTNWFVKGDGGLMEEFTEATVTKIVEDTFKQFQEDEEARKKKEEDDESWRQARAHQNWNLRVKFFYRWQKNARALATKRILRAGKEKMRAYWEAERIRKQEEKAVKERAEKDARKAAKRQLQEYGDQFGAMASQRRSSVEAQLLASGIFAGLRNEREAARQAAMGDFNGHGRSTYSLPESDGEESELELEPPRPSNATRQRLADSPDDSTVGKREGWKTRSLREKFGLDSKRSVSGGMSVDSSFNGSSRFRQSVPVSGRVTNFPRKRRPDNESTDGERDAKRKSGGKPDGFKSMHWEMRARGFVSMPNGQWLPEALARSARDDNRSASTSVGPEHKPLPDPMVYNSEFEIDDEDDEARASLRARLDKLRMPNSQNRTTGRHQHTPSVGDSRPNTGYLSSDRSHSFSSSPRADGAKRKRHKDDDTERYSSPSAKKPNIGKAETNAMVERTQEMLRELRETMDRLDSDRPFLQENILRGTA</sequence>
<feature type="compositionally biased region" description="Basic and acidic residues" evidence="1">
    <location>
        <begin position="1234"/>
        <end position="1247"/>
    </location>
</feature>
<feature type="compositionally biased region" description="Polar residues" evidence="1">
    <location>
        <begin position="873"/>
        <end position="882"/>
    </location>
</feature>
<dbReference type="PANTHER" id="PTHR12436:SF3">
    <property type="entry name" value="GERMINAL-CENTER ASSOCIATED NUCLEAR PROTEIN"/>
    <property type="match status" value="1"/>
</dbReference>
<feature type="compositionally biased region" description="Acidic residues" evidence="1">
    <location>
        <begin position="1145"/>
        <end position="1154"/>
    </location>
</feature>
<feature type="compositionally biased region" description="Basic and acidic residues" evidence="1">
    <location>
        <begin position="1175"/>
        <end position="1197"/>
    </location>
</feature>
<keyword evidence="4" id="KW-1185">Reference proteome</keyword>
<name>A0AAE0KKB7_9PEZI</name>
<protein>
    <submittedName>
        <fullName evidence="3">SAC3/GANP/Nin1/mts3/eIF-3 p25 family-domain-containing protein</fullName>
    </submittedName>
</protein>
<feature type="domain" description="SAC3/GANP/THP3 conserved" evidence="2">
    <location>
        <begin position="250"/>
        <end position="568"/>
    </location>
</feature>
<feature type="region of interest" description="Disordered" evidence="1">
    <location>
        <begin position="1"/>
        <end position="83"/>
    </location>
</feature>
<feature type="region of interest" description="Disordered" evidence="1">
    <location>
        <begin position="1279"/>
        <end position="1410"/>
    </location>
</feature>
<feature type="compositionally biased region" description="Basic and acidic residues" evidence="1">
    <location>
        <begin position="1322"/>
        <end position="1334"/>
    </location>
</feature>
<feature type="region of interest" description="Disordered" evidence="1">
    <location>
        <begin position="1130"/>
        <end position="1259"/>
    </location>
</feature>
<dbReference type="GO" id="GO:0005737">
    <property type="term" value="C:cytoplasm"/>
    <property type="evidence" value="ECO:0007669"/>
    <property type="project" value="TreeGrafter"/>
</dbReference>
<dbReference type="InterPro" id="IPR005062">
    <property type="entry name" value="SAC3/GANP/THP3_conserved"/>
</dbReference>
<dbReference type="EMBL" id="JAULSW010000006">
    <property type="protein sequence ID" value="KAK3377797.1"/>
    <property type="molecule type" value="Genomic_DNA"/>
</dbReference>
<feature type="compositionally biased region" description="Basic and acidic residues" evidence="1">
    <location>
        <begin position="951"/>
        <end position="960"/>
    </location>
</feature>
<feature type="compositionally biased region" description="Polar residues" evidence="1">
    <location>
        <begin position="647"/>
        <end position="657"/>
    </location>
</feature>
<feature type="compositionally biased region" description="Polar residues" evidence="1">
    <location>
        <begin position="819"/>
        <end position="841"/>
    </location>
</feature>